<evidence type="ECO:0000313" key="1">
    <source>
        <dbReference type="EMBL" id="OXU27372.1"/>
    </source>
</evidence>
<name>A0A232F9S2_9HYME</name>
<sequence length="264" mass="28719">MSSNTLKLAATDKIPDGLCKAPPPSLSSLIAEEENYEIAFVARRLNVSKRTENAAELCKIESGPIKGAKNNLFYVWRVNPASRDTDQGCEPPEYSTSISKHVVPFNLREQVSSDPSISIGLSHRSTQRESNAAETPQVVDFTGLKINPHNYPAGIATRGGSGSLSFSGFAFCQALDSRLTRRARGDVTLGCFPTFLPENQSHFGLESSGQNVQILKIEMILILVTNQENKEAMEKNKKVPKILLCRCSKSALDGGASLHYCAST</sequence>
<comment type="caution">
    <text evidence="1">The sequence shown here is derived from an EMBL/GenBank/DDBJ whole genome shotgun (WGS) entry which is preliminary data.</text>
</comment>
<evidence type="ECO:0000313" key="2">
    <source>
        <dbReference type="Proteomes" id="UP000215335"/>
    </source>
</evidence>
<reference evidence="1 2" key="1">
    <citation type="journal article" date="2017" name="Curr. Biol.">
        <title>The Evolution of Venom by Co-option of Single-Copy Genes.</title>
        <authorList>
            <person name="Martinson E.O."/>
            <person name="Mrinalini"/>
            <person name="Kelkar Y.D."/>
            <person name="Chang C.H."/>
            <person name="Werren J.H."/>
        </authorList>
    </citation>
    <scope>NUCLEOTIDE SEQUENCE [LARGE SCALE GENOMIC DNA]</scope>
    <source>
        <strain evidence="1 2">Alberta</strain>
        <tissue evidence="1">Whole body</tissue>
    </source>
</reference>
<proteinExistence type="predicted"/>
<dbReference type="Proteomes" id="UP000215335">
    <property type="component" value="Unassembled WGS sequence"/>
</dbReference>
<organism evidence="1 2">
    <name type="scientific">Trichomalopsis sarcophagae</name>
    <dbReference type="NCBI Taxonomy" id="543379"/>
    <lineage>
        <taxon>Eukaryota</taxon>
        <taxon>Metazoa</taxon>
        <taxon>Ecdysozoa</taxon>
        <taxon>Arthropoda</taxon>
        <taxon>Hexapoda</taxon>
        <taxon>Insecta</taxon>
        <taxon>Pterygota</taxon>
        <taxon>Neoptera</taxon>
        <taxon>Endopterygota</taxon>
        <taxon>Hymenoptera</taxon>
        <taxon>Apocrita</taxon>
        <taxon>Proctotrupomorpha</taxon>
        <taxon>Chalcidoidea</taxon>
        <taxon>Pteromalidae</taxon>
        <taxon>Pteromalinae</taxon>
        <taxon>Trichomalopsis</taxon>
    </lineage>
</organism>
<gene>
    <name evidence="1" type="ORF">TSAR_005876</name>
</gene>
<protein>
    <submittedName>
        <fullName evidence="1">Uncharacterized protein</fullName>
    </submittedName>
</protein>
<accession>A0A232F9S2</accession>
<dbReference type="AlphaFoldDB" id="A0A232F9S2"/>
<keyword evidence="2" id="KW-1185">Reference proteome</keyword>
<dbReference type="EMBL" id="NNAY01000617">
    <property type="protein sequence ID" value="OXU27372.1"/>
    <property type="molecule type" value="Genomic_DNA"/>
</dbReference>
<feature type="non-terminal residue" evidence="1">
    <location>
        <position position="264"/>
    </location>
</feature>